<gene>
    <name evidence="1" type="ORF">F2Q70_00040043</name>
</gene>
<sequence>MVCLKILKGFSNNYREAEEDGPGRKLERESWKQNKHRKIWVHGVLRRTVKEEWERFKIRVGNLGKGNFWTSVARPETPTKTRSWILEILWKSVAIVYSCKLSLWITGDDMD</sequence>
<comment type="caution">
    <text evidence="1">The sequence shown here is derived from an EMBL/GenBank/DDBJ whole genome shotgun (WGS) entry which is preliminary data.</text>
</comment>
<proteinExistence type="predicted"/>
<reference evidence="1" key="1">
    <citation type="submission" date="2019-12" db="EMBL/GenBank/DDBJ databases">
        <title>Genome sequencing and annotation of Brassica cretica.</title>
        <authorList>
            <person name="Studholme D.J."/>
            <person name="Sarris P.F."/>
        </authorList>
    </citation>
    <scope>NUCLEOTIDE SEQUENCE</scope>
    <source>
        <strain evidence="1">PFS-102/07</strain>
        <tissue evidence="1">Leaf</tissue>
    </source>
</reference>
<protein>
    <submittedName>
        <fullName evidence="1">Uncharacterized protein</fullName>
    </submittedName>
</protein>
<name>A0A8S9K7S4_BRACR</name>
<evidence type="ECO:0000313" key="1">
    <source>
        <dbReference type="EMBL" id="KAF2589867.1"/>
    </source>
</evidence>
<organism evidence="1">
    <name type="scientific">Brassica cretica</name>
    <name type="common">Mustard</name>
    <dbReference type="NCBI Taxonomy" id="69181"/>
    <lineage>
        <taxon>Eukaryota</taxon>
        <taxon>Viridiplantae</taxon>
        <taxon>Streptophyta</taxon>
        <taxon>Embryophyta</taxon>
        <taxon>Tracheophyta</taxon>
        <taxon>Spermatophyta</taxon>
        <taxon>Magnoliopsida</taxon>
        <taxon>eudicotyledons</taxon>
        <taxon>Gunneridae</taxon>
        <taxon>Pentapetalae</taxon>
        <taxon>rosids</taxon>
        <taxon>malvids</taxon>
        <taxon>Brassicales</taxon>
        <taxon>Brassicaceae</taxon>
        <taxon>Brassiceae</taxon>
        <taxon>Brassica</taxon>
    </lineage>
</organism>
<dbReference type="EMBL" id="QGKY02000190">
    <property type="protein sequence ID" value="KAF2589867.1"/>
    <property type="molecule type" value="Genomic_DNA"/>
</dbReference>
<dbReference type="AlphaFoldDB" id="A0A8S9K7S4"/>
<accession>A0A8S9K7S4</accession>